<accession>A0ABV1RN11</accession>
<protein>
    <submittedName>
        <fullName evidence="2">Type II toxin-antitoxin system RelE/ParE family toxin</fullName>
    </submittedName>
</protein>
<name>A0ABV1RN11_9ALTE</name>
<dbReference type="InterPro" id="IPR035093">
    <property type="entry name" value="RelE/ParE_toxin_dom_sf"/>
</dbReference>
<evidence type="ECO:0000313" key="2">
    <source>
        <dbReference type="EMBL" id="MER2494047.1"/>
    </source>
</evidence>
<evidence type="ECO:0000256" key="1">
    <source>
        <dbReference type="ARBA" id="ARBA00022649"/>
    </source>
</evidence>
<reference evidence="2 3" key="1">
    <citation type="submission" date="2024-06" db="EMBL/GenBank/DDBJ databases">
        <authorList>
            <person name="Chen R.Y."/>
        </authorList>
    </citation>
    <scope>NUCLEOTIDE SEQUENCE [LARGE SCALE GENOMIC DNA]</scope>
    <source>
        <strain evidence="2 3">D2</strain>
    </source>
</reference>
<comment type="caution">
    <text evidence="2">The sequence shown here is derived from an EMBL/GenBank/DDBJ whole genome shotgun (WGS) entry which is preliminary data.</text>
</comment>
<dbReference type="Gene3D" id="3.30.2310.20">
    <property type="entry name" value="RelE-like"/>
    <property type="match status" value="1"/>
</dbReference>
<keyword evidence="1" id="KW-1277">Toxin-antitoxin system</keyword>
<sequence length="108" mass="12397">MNIEYTEGFKRQLKRLSRKYKRIKTDVSPILQALANGETPGSQIQGVPYTLYKVRAQNSDSKRGKSGGYRIIYYLKTKTRCILVTIYSKAEQSDVTADALKQILKEFE</sequence>
<organism evidence="2 3">
    <name type="scientific">Catenovulum sediminis</name>
    <dbReference type="NCBI Taxonomy" id="1740262"/>
    <lineage>
        <taxon>Bacteria</taxon>
        <taxon>Pseudomonadati</taxon>
        <taxon>Pseudomonadota</taxon>
        <taxon>Gammaproteobacteria</taxon>
        <taxon>Alteromonadales</taxon>
        <taxon>Alteromonadaceae</taxon>
        <taxon>Catenovulum</taxon>
    </lineage>
</organism>
<dbReference type="Pfam" id="PF05016">
    <property type="entry name" value="ParE_toxin"/>
    <property type="match status" value="1"/>
</dbReference>
<proteinExistence type="predicted"/>
<dbReference type="EMBL" id="JBELOE010000280">
    <property type="protein sequence ID" value="MER2494047.1"/>
    <property type="molecule type" value="Genomic_DNA"/>
</dbReference>
<dbReference type="RefSeq" id="WP_350403069.1">
    <property type="nucleotide sequence ID" value="NZ_JBELOE010000280.1"/>
</dbReference>
<evidence type="ECO:0000313" key="3">
    <source>
        <dbReference type="Proteomes" id="UP001467690"/>
    </source>
</evidence>
<keyword evidence="3" id="KW-1185">Reference proteome</keyword>
<gene>
    <name evidence="2" type="ORF">ABS311_19400</name>
</gene>
<dbReference type="Proteomes" id="UP001467690">
    <property type="component" value="Unassembled WGS sequence"/>
</dbReference>
<dbReference type="InterPro" id="IPR007712">
    <property type="entry name" value="RelE/ParE_toxin"/>
</dbReference>